<comment type="subcellular location">
    <subcellularLocation>
        <location evidence="1">Nucleus</location>
    </subcellularLocation>
</comment>
<dbReference type="GO" id="GO:0003700">
    <property type="term" value="F:DNA-binding transcription factor activity"/>
    <property type="evidence" value="ECO:0007669"/>
    <property type="project" value="InterPro"/>
</dbReference>
<dbReference type="InterPro" id="IPR001471">
    <property type="entry name" value="AP2/ERF_dom"/>
</dbReference>
<feature type="region of interest" description="Disordered" evidence="9">
    <location>
        <begin position="297"/>
        <end position="323"/>
    </location>
</feature>
<evidence type="ECO:0000313" key="11">
    <source>
        <dbReference type="EMBL" id="GAV67684.1"/>
    </source>
</evidence>
<evidence type="ECO:0000256" key="9">
    <source>
        <dbReference type="SAM" id="MobiDB-lite"/>
    </source>
</evidence>
<name>A0A1Q3BII7_CEPFO</name>
<dbReference type="PANTHER" id="PTHR31657:SF40">
    <property type="entry name" value="ETHYLENE-RESPONSIVE TRANSCRIPTION FACTOR ERF062"/>
    <property type="match status" value="1"/>
</dbReference>
<dbReference type="GO" id="GO:0005634">
    <property type="term" value="C:nucleus"/>
    <property type="evidence" value="ECO:0007669"/>
    <property type="project" value="UniProtKB-SubCell"/>
</dbReference>
<comment type="caution">
    <text evidence="11">The sequence shown here is derived from an EMBL/GenBank/DDBJ whole genome shotgun (WGS) entry which is preliminary data.</text>
</comment>
<evidence type="ECO:0000256" key="2">
    <source>
        <dbReference type="ARBA" id="ARBA00022745"/>
    </source>
</evidence>
<evidence type="ECO:0000256" key="3">
    <source>
        <dbReference type="ARBA" id="ARBA00023015"/>
    </source>
</evidence>
<dbReference type="PANTHER" id="PTHR31657">
    <property type="entry name" value="ETHYLENE-RESPONSIVE TRANSCRIPTION FACTOR ERF061"/>
    <property type="match status" value="1"/>
</dbReference>
<dbReference type="GO" id="GO:0009873">
    <property type="term" value="P:ethylene-activated signaling pathway"/>
    <property type="evidence" value="ECO:0007669"/>
    <property type="project" value="UniProtKB-KW"/>
</dbReference>
<feature type="region of interest" description="Disordered" evidence="9">
    <location>
        <begin position="72"/>
        <end position="91"/>
    </location>
</feature>
<dbReference type="Proteomes" id="UP000187406">
    <property type="component" value="Unassembled WGS sequence"/>
</dbReference>
<keyword evidence="4" id="KW-0238">DNA-binding</keyword>
<sequence length="374" mass="41907">MDDHHPKMETFMHKGLQSYFEGSKYLGDSMFWSALTETASHNNGRSGMKSPSADRIFSSPVSSCSAASLTDNTPGFTNQDVINKNHSKSSTSGLKIFSSDVKESFFPVNFLKSFPKTSDPPPPPSFPNLTLFLQEPKSLDPSIQIVDLFRENQKCPSPIPSMPQPGVEWFKINQSSPNYSARQPMRYTRRRMQNQHQKGSPLPVSSPGGKLFRGVRQRHWGKWVAEIRLPKDRTRVWLGTFDTAQDAAIAYDTAAYMLRGEYAHLNFPDLKHQLKANAVNGNTAALLEAKLQAISQGKSKKHIVEPSPPSPNKNGYEDNTKPTKRELKFEVDCMVGSGMIENQRNQEVISDSDAVQLSRMPSLDMDMIWDALNP</sequence>
<comment type="similarity">
    <text evidence="8">Belongs to the AP2/ERF transcription factor family. ERF subfamily.</text>
</comment>
<dbReference type="SMART" id="SM00380">
    <property type="entry name" value="AP2"/>
    <property type="match status" value="1"/>
</dbReference>
<keyword evidence="3" id="KW-0805">Transcription regulation</keyword>
<dbReference type="STRING" id="3775.A0A1Q3BII7"/>
<dbReference type="InterPro" id="IPR036955">
    <property type="entry name" value="AP2/ERF_dom_sf"/>
</dbReference>
<dbReference type="CDD" id="cd00018">
    <property type="entry name" value="AP2"/>
    <property type="match status" value="1"/>
</dbReference>
<dbReference type="GO" id="GO:0000976">
    <property type="term" value="F:transcription cis-regulatory region binding"/>
    <property type="evidence" value="ECO:0007669"/>
    <property type="project" value="UniProtKB-ARBA"/>
</dbReference>
<keyword evidence="6" id="KW-0804">Transcription</keyword>
<reference evidence="12" key="1">
    <citation type="submission" date="2016-04" db="EMBL/GenBank/DDBJ databases">
        <title>Cephalotus genome sequencing.</title>
        <authorList>
            <person name="Fukushima K."/>
            <person name="Hasebe M."/>
            <person name="Fang X."/>
        </authorList>
    </citation>
    <scope>NUCLEOTIDE SEQUENCE [LARGE SCALE GENOMIC DNA]</scope>
    <source>
        <strain evidence="12">cv. St1</strain>
    </source>
</reference>
<gene>
    <name evidence="11" type="ORF">CFOL_v3_11189</name>
</gene>
<dbReference type="AlphaFoldDB" id="A0A1Q3BII7"/>
<dbReference type="InterPro" id="IPR016177">
    <property type="entry name" value="DNA-bd_dom_sf"/>
</dbReference>
<dbReference type="FunCoup" id="A0A1Q3BII7">
    <property type="interactions" value="17"/>
</dbReference>
<dbReference type="Gene3D" id="3.30.730.10">
    <property type="entry name" value="AP2/ERF domain"/>
    <property type="match status" value="1"/>
</dbReference>
<evidence type="ECO:0000256" key="7">
    <source>
        <dbReference type="ARBA" id="ARBA00023242"/>
    </source>
</evidence>
<keyword evidence="7" id="KW-0539">Nucleus</keyword>
<dbReference type="PROSITE" id="PS51032">
    <property type="entry name" value="AP2_ERF"/>
    <property type="match status" value="1"/>
</dbReference>
<evidence type="ECO:0000256" key="8">
    <source>
        <dbReference type="ARBA" id="ARBA00024343"/>
    </source>
</evidence>
<dbReference type="PRINTS" id="PR00367">
    <property type="entry name" value="ETHRSPELEMNT"/>
</dbReference>
<keyword evidence="2" id="KW-0936">Ethylene signaling pathway</keyword>
<dbReference type="OrthoDB" id="777275at2759"/>
<dbReference type="FunFam" id="3.30.730.10:FF:000001">
    <property type="entry name" value="Ethylene-responsive transcription factor 2"/>
    <property type="match status" value="1"/>
</dbReference>
<accession>A0A1Q3BII7</accession>
<evidence type="ECO:0000256" key="4">
    <source>
        <dbReference type="ARBA" id="ARBA00023125"/>
    </source>
</evidence>
<proteinExistence type="inferred from homology"/>
<organism evidence="11 12">
    <name type="scientific">Cephalotus follicularis</name>
    <name type="common">Albany pitcher plant</name>
    <dbReference type="NCBI Taxonomy" id="3775"/>
    <lineage>
        <taxon>Eukaryota</taxon>
        <taxon>Viridiplantae</taxon>
        <taxon>Streptophyta</taxon>
        <taxon>Embryophyta</taxon>
        <taxon>Tracheophyta</taxon>
        <taxon>Spermatophyta</taxon>
        <taxon>Magnoliopsida</taxon>
        <taxon>eudicotyledons</taxon>
        <taxon>Gunneridae</taxon>
        <taxon>Pentapetalae</taxon>
        <taxon>rosids</taxon>
        <taxon>fabids</taxon>
        <taxon>Oxalidales</taxon>
        <taxon>Cephalotaceae</taxon>
        <taxon>Cephalotus</taxon>
    </lineage>
</organism>
<evidence type="ECO:0000256" key="1">
    <source>
        <dbReference type="ARBA" id="ARBA00004123"/>
    </source>
</evidence>
<evidence type="ECO:0000256" key="5">
    <source>
        <dbReference type="ARBA" id="ARBA00023159"/>
    </source>
</evidence>
<feature type="domain" description="AP2/ERF" evidence="10">
    <location>
        <begin position="211"/>
        <end position="268"/>
    </location>
</feature>
<evidence type="ECO:0000259" key="10">
    <source>
        <dbReference type="PROSITE" id="PS51032"/>
    </source>
</evidence>
<dbReference type="EMBL" id="BDDD01000580">
    <property type="protein sequence ID" value="GAV67684.1"/>
    <property type="molecule type" value="Genomic_DNA"/>
</dbReference>
<dbReference type="Pfam" id="PF00847">
    <property type="entry name" value="AP2"/>
    <property type="match status" value="1"/>
</dbReference>
<evidence type="ECO:0000256" key="6">
    <source>
        <dbReference type="ARBA" id="ARBA00023163"/>
    </source>
</evidence>
<keyword evidence="5" id="KW-0010">Activator</keyword>
<dbReference type="SUPFAM" id="SSF54171">
    <property type="entry name" value="DNA-binding domain"/>
    <property type="match status" value="1"/>
</dbReference>
<dbReference type="InterPro" id="IPR051758">
    <property type="entry name" value="ERF/AP2-like"/>
</dbReference>
<dbReference type="InParanoid" id="A0A1Q3BII7"/>
<evidence type="ECO:0000313" key="12">
    <source>
        <dbReference type="Proteomes" id="UP000187406"/>
    </source>
</evidence>
<keyword evidence="12" id="KW-1185">Reference proteome</keyword>
<protein>
    <submittedName>
        <fullName evidence="11">AP2 domain-containing protein</fullName>
    </submittedName>
</protein>